<gene>
    <name evidence="1" type="ORF">DJ017_08940</name>
</gene>
<comment type="caution">
    <text evidence="1">The sequence shown here is derived from an EMBL/GenBank/DDBJ whole genome shotgun (WGS) entry which is preliminary data.</text>
</comment>
<dbReference type="InterPro" id="IPR021660">
    <property type="entry name" value="DUF3253"/>
</dbReference>
<reference evidence="2" key="1">
    <citation type="submission" date="2018-05" db="EMBL/GenBank/DDBJ databases">
        <authorList>
            <person name="Li X."/>
        </authorList>
    </citation>
    <scope>NUCLEOTIDE SEQUENCE [LARGE SCALE GENOMIC DNA]</scope>
    <source>
        <strain evidence="2">LX32</strain>
    </source>
</reference>
<name>A0A328AJ47_9CAUL</name>
<keyword evidence="2" id="KW-1185">Reference proteome</keyword>
<organism evidence="1 2">
    <name type="scientific">Phenylobacterium soli</name>
    <dbReference type="NCBI Taxonomy" id="2170551"/>
    <lineage>
        <taxon>Bacteria</taxon>
        <taxon>Pseudomonadati</taxon>
        <taxon>Pseudomonadota</taxon>
        <taxon>Alphaproteobacteria</taxon>
        <taxon>Caulobacterales</taxon>
        <taxon>Caulobacteraceae</taxon>
        <taxon>Phenylobacterium</taxon>
    </lineage>
</organism>
<protein>
    <submittedName>
        <fullName evidence="1">DUF3253 domain-containing protein</fullName>
    </submittedName>
</protein>
<dbReference type="InterPro" id="IPR036390">
    <property type="entry name" value="WH_DNA-bd_sf"/>
</dbReference>
<proteinExistence type="predicted"/>
<dbReference type="InterPro" id="IPR036388">
    <property type="entry name" value="WH-like_DNA-bd_sf"/>
</dbReference>
<dbReference type="OrthoDB" id="7631458at2"/>
<evidence type="ECO:0000313" key="2">
    <source>
        <dbReference type="Proteomes" id="UP000249254"/>
    </source>
</evidence>
<dbReference type="EMBL" id="QFYQ01000001">
    <property type="protein sequence ID" value="RAK54639.1"/>
    <property type="molecule type" value="Genomic_DNA"/>
</dbReference>
<dbReference type="RefSeq" id="WP_111528390.1">
    <property type="nucleotide sequence ID" value="NZ_JBHRSG010000004.1"/>
</dbReference>
<dbReference type="Proteomes" id="UP000249254">
    <property type="component" value="Unassembled WGS sequence"/>
</dbReference>
<dbReference type="Pfam" id="PF11625">
    <property type="entry name" value="DUF3253"/>
    <property type="match status" value="1"/>
</dbReference>
<dbReference type="Gene3D" id="1.10.10.10">
    <property type="entry name" value="Winged helix-like DNA-binding domain superfamily/Winged helix DNA-binding domain"/>
    <property type="match status" value="1"/>
</dbReference>
<evidence type="ECO:0000313" key="1">
    <source>
        <dbReference type="EMBL" id="RAK54639.1"/>
    </source>
</evidence>
<dbReference type="SUPFAM" id="SSF46785">
    <property type="entry name" value="Winged helix' DNA-binding domain"/>
    <property type="match status" value="1"/>
</dbReference>
<sequence>MSEAPEDKTPVNARIETAILELLGKAGPGKSISPEEVARAVEPEAWRRQLSHVRGTAVALAREGRLVILRHNKPADPDDFKGVWRMRLPEA</sequence>
<accession>A0A328AJ47</accession>
<dbReference type="AlphaFoldDB" id="A0A328AJ47"/>